<accession>A0A2W6NFC1</accession>
<dbReference type="GO" id="GO:0003700">
    <property type="term" value="F:DNA-binding transcription factor activity"/>
    <property type="evidence" value="ECO:0007669"/>
    <property type="project" value="InterPro"/>
</dbReference>
<dbReference type="GO" id="GO:0005829">
    <property type="term" value="C:cytosol"/>
    <property type="evidence" value="ECO:0007669"/>
    <property type="project" value="TreeGrafter"/>
</dbReference>
<name>A0A2W6NFC1_9BACL</name>
<dbReference type="Gene3D" id="1.10.10.60">
    <property type="entry name" value="Homeodomain-like"/>
    <property type="match status" value="1"/>
</dbReference>
<dbReference type="InterPro" id="IPR018060">
    <property type="entry name" value="HTH_AraC"/>
</dbReference>
<organism evidence="5 6">
    <name type="scientific">Paenibacillus silvae</name>
    <dbReference type="NCBI Taxonomy" id="1325358"/>
    <lineage>
        <taxon>Bacteria</taxon>
        <taxon>Bacillati</taxon>
        <taxon>Bacillota</taxon>
        <taxon>Bacilli</taxon>
        <taxon>Bacillales</taxon>
        <taxon>Paenibacillaceae</taxon>
        <taxon>Paenibacillus</taxon>
    </lineage>
</organism>
<evidence type="ECO:0000256" key="2">
    <source>
        <dbReference type="ARBA" id="ARBA00023125"/>
    </source>
</evidence>
<dbReference type="SUPFAM" id="SSF46689">
    <property type="entry name" value="Homeodomain-like"/>
    <property type="match status" value="1"/>
</dbReference>
<dbReference type="RefSeq" id="WP_111271217.1">
    <property type="nucleotide sequence ID" value="NZ_QKWW01000045.1"/>
</dbReference>
<keyword evidence="2" id="KW-0238">DNA-binding</keyword>
<comment type="caution">
    <text evidence="5">The sequence shown here is derived from an EMBL/GenBank/DDBJ whole genome shotgun (WGS) entry which is preliminary data.</text>
</comment>
<dbReference type="AlphaFoldDB" id="A0A2W6NFC1"/>
<dbReference type="EMBL" id="QKWW01000045">
    <property type="protein sequence ID" value="PZT54664.1"/>
    <property type="molecule type" value="Genomic_DNA"/>
</dbReference>
<evidence type="ECO:0000256" key="1">
    <source>
        <dbReference type="ARBA" id="ARBA00023015"/>
    </source>
</evidence>
<keyword evidence="1" id="KW-0805">Transcription regulation</keyword>
<evidence type="ECO:0000313" key="6">
    <source>
        <dbReference type="Proteomes" id="UP000249204"/>
    </source>
</evidence>
<dbReference type="SMART" id="SM00342">
    <property type="entry name" value="HTH_ARAC"/>
    <property type="match status" value="1"/>
</dbReference>
<gene>
    <name evidence="5" type="ORF">DN757_16140</name>
</gene>
<dbReference type="GO" id="GO:0000976">
    <property type="term" value="F:transcription cis-regulatory region binding"/>
    <property type="evidence" value="ECO:0007669"/>
    <property type="project" value="TreeGrafter"/>
</dbReference>
<reference evidence="5 6" key="1">
    <citation type="submission" date="2018-06" db="EMBL/GenBank/DDBJ databases">
        <title>Isolation of heavy metals resistant Paenibacillus silvae NC2 from Gold-Copper mine in ZiJin, China.</title>
        <authorList>
            <person name="Xu J."/>
            <person name="Mazhar H.S."/>
            <person name="Rensing C."/>
        </authorList>
    </citation>
    <scope>NUCLEOTIDE SEQUENCE [LARGE SCALE GENOMIC DNA]</scope>
    <source>
        <strain evidence="5 6">NC2</strain>
    </source>
</reference>
<dbReference type="Proteomes" id="UP000249204">
    <property type="component" value="Unassembled WGS sequence"/>
</dbReference>
<protein>
    <submittedName>
        <fullName evidence="5">AraC family transcriptional regulator</fullName>
    </submittedName>
</protein>
<evidence type="ECO:0000313" key="5">
    <source>
        <dbReference type="EMBL" id="PZT54664.1"/>
    </source>
</evidence>
<dbReference type="PANTHER" id="PTHR47894:SF1">
    <property type="entry name" value="HTH-TYPE TRANSCRIPTIONAL REGULATOR VQSM"/>
    <property type="match status" value="1"/>
</dbReference>
<evidence type="ECO:0000256" key="3">
    <source>
        <dbReference type="ARBA" id="ARBA00023163"/>
    </source>
</evidence>
<dbReference type="InterPro" id="IPR032687">
    <property type="entry name" value="AraC-type_N"/>
</dbReference>
<dbReference type="Pfam" id="PF12625">
    <property type="entry name" value="Arabinose_bd"/>
    <property type="match status" value="1"/>
</dbReference>
<dbReference type="PROSITE" id="PS01124">
    <property type="entry name" value="HTH_ARAC_FAMILY_2"/>
    <property type="match status" value="1"/>
</dbReference>
<feature type="domain" description="HTH araC/xylS-type" evidence="4">
    <location>
        <begin position="231"/>
        <end position="329"/>
    </location>
</feature>
<dbReference type="Pfam" id="PF12833">
    <property type="entry name" value="HTH_18"/>
    <property type="match status" value="1"/>
</dbReference>
<evidence type="ECO:0000259" key="4">
    <source>
        <dbReference type="PROSITE" id="PS01124"/>
    </source>
</evidence>
<keyword evidence="3" id="KW-0804">Transcription</keyword>
<sequence>MKAAFSPGIKIHPGFWDSLNQLGITRHDIAEEANVIPSSIHESEVTQEQYFSIWQAYSSLVGDTAEAIVRLTNSFEVSKYPPSVLAAYHARDYRDALVRMTRYKQICPPERLHMKEAGDRCFIQLDWHHSEAGPALLIGTTLAFLLELGRRGTGQPLVAELVEFTHPMGDVKTLEAFFGCEVRTGSRLNQLTLNRLDLDLAFQSYNVELLDILIPILDKSMDGHPYQSLSEIVKCIFKRNLSDKRLDVCTIARELHMSERSLQRKLMQEGTTFKQLLTEARHEQARAYLSDRSLDIKEIAYLIGYQDQNSFYRAFRTWEGDTPSNWRVRHV</sequence>
<dbReference type="InterPro" id="IPR009057">
    <property type="entry name" value="Homeodomain-like_sf"/>
</dbReference>
<proteinExistence type="predicted"/>
<dbReference type="PANTHER" id="PTHR47894">
    <property type="entry name" value="HTH-TYPE TRANSCRIPTIONAL REGULATOR GADX"/>
    <property type="match status" value="1"/>
</dbReference>